<comment type="caution">
    <text evidence="14">The sequence shown here is derived from an EMBL/GenBank/DDBJ whole genome shotgun (WGS) entry which is preliminary data.</text>
</comment>
<proteinExistence type="inferred from homology"/>
<evidence type="ECO:0000313" key="14">
    <source>
        <dbReference type="EMBL" id="PVU93503.1"/>
    </source>
</evidence>
<evidence type="ECO:0000256" key="4">
    <source>
        <dbReference type="ARBA" id="ARBA00012748"/>
    </source>
</evidence>
<gene>
    <name evidence="14" type="ORF">BB561_003257</name>
</gene>
<dbReference type="PANTHER" id="PTHR42885:SF2">
    <property type="entry name" value="HISTIDINOL-PHOSPHATE AMINOTRANSFERASE"/>
    <property type="match status" value="1"/>
</dbReference>
<comment type="cofactor">
    <cofactor evidence="1 12">
        <name>pyridoxal 5'-phosphate</name>
        <dbReference type="ChEBI" id="CHEBI:597326"/>
    </cofactor>
</comment>
<keyword evidence="5" id="KW-0032">Aminotransferase</keyword>
<dbReference type="InterPro" id="IPR001917">
    <property type="entry name" value="Aminotrans_II_pyridoxalP_BS"/>
</dbReference>
<evidence type="ECO:0000313" key="15">
    <source>
        <dbReference type="Proteomes" id="UP000245383"/>
    </source>
</evidence>
<dbReference type="InterPro" id="IPR004839">
    <property type="entry name" value="Aminotransferase_I/II_large"/>
</dbReference>
<evidence type="ECO:0000256" key="2">
    <source>
        <dbReference type="ARBA" id="ARBA00005011"/>
    </source>
</evidence>
<keyword evidence="8 12" id="KW-0663">Pyridoxal phosphate</keyword>
<keyword evidence="9" id="KW-0368">Histidine biosynthesis</keyword>
<dbReference type="SUPFAM" id="SSF53383">
    <property type="entry name" value="PLP-dependent transferases"/>
    <property type="match status" value="1"/>
</dbReference>
<evidence type="ECO:0000256" key="12">
    <source>
        <dbReference type="RuleBase" id="RU003693"/>
    </source>
</evidence>
<protein>
    <recommendedName>
        <fullName evidence="4">histidinol-phosphate transaminase</fullName>
        <ecNumber evidence="4">2.6.1.9</ecNumber>
    </recommendedName>
    <alternativeName>
        <fullName evidence="10">Imidazole acetol-phosphate transaminase</fullName>
    </alternativeName>
</protein>
<dbReference type="Proteomes" id="UP000245383">
    <property type="component" value="Unassembled WGS sequence"/>
</dbReference>
<keyword evidence="7" id="KW-0808">Transferase</keyword>
<dbReference type="InterPro" id="IPR005861">
    <property type="entry name" value="HisP_aminotrans"/>
</dbReference>
<organism evidence="14 15">
    <name type="scientific">Smittium simulii</name>
    <dbReference type="NCBI Taxonomy" id="133385"/>
    <lineage>
        <taxon>Eukaryota</taxon>
        <taxon>Fungi</taxon>
        <taxon>Fungi incertae sedis</taxon>
        <taxon>Zoopagomycota</taxon>
        <taxon>Kickxellomycotina</taxon>
        <taxon>Harpellomycetes</taxon>
        <taxon>Harpellales</taxon>
        <taxon>Legeriomycetaceae</taxon>
        <taxon>Smittium</taxon>
    </lineage>
</organism>
<dbReference type="STRING" id="133385.A0A2T9YMC7"/>
<dbReference type="Gene3D" id="3.90.1150.10">
    <property type="entry name" value="Aspartate Aminotransferase, domain 1"/>
    <property type="match status" value="1"/>
</dbReference>
<dbReference type="GO" id="GO:0000105">
    <property type="term" value="P:L-histidine biosynthetic process"/>
    <property type="evidence" value="ECO:0007669"/>
    <property type="project" value="UniProtKB-KW"/>
</dbReference>
<dbReference type="Pfam" id="PF00155">
    <property type="entry name" value="Aminotran_1_2"/>
    <property type="match status" value="1"/>
</dbReference>
<dbReference type="PROSITE" id="PS00599">
    <property type="entry name" value="AA_TRANSFER_CLASS_2"/>
    <property type="match status" value="1"/>
</dbReference>
<dbReference type="InterPro" id="IPR015421">
    <property type="entry name" value="PyrdxlP-dep_Trfase_major"/>
</dbReference>
<sequence>MSNTFDLNAIVRPNILKLVPYRCARDDYNLGILIDANENNFGPAALFNGNLPFDTSIDSKNPLSINRYPDPLSINTKQKFLSLRNYNLSIHNLFIGVGSDEVIDILVRIFCIPQKDKILITPPTYGMYTVVAQINDVGVVKLPLNVENGAFQLQVDELIDTVCNDPLIKIVWLCSPGNPTGTLLKIDHIKKILESDYKGIVVVDEAYIDFVSTDVSMAKYVSQYKNLLVMQTLSKSFGLAGARVGFGISSPEIIQIMNNVKAPYNISTLTQTAASDSLSSESIASMRRIVSEIIRIRDHFLIPKLLNIKNVLDIIGSNDANFVLVRFCNNDRVVDNLFTIKLYKLLADEFQVVVRYRGSELGCEGCLRISIGTEPEMTSVIDAINSALKML</sequence>
<keyword evidence="15" id="KW-1185">Reference proteome</keyword>
<dbReference type="EMBL" id="MBFR01000127">
    <property type="protein sequence ID" value="PVU93503.1"/>
    <property type="molecule type" value="Genomic_DNA"/>
</dbReference>
<evidence type="ECO:0000256" key="5">
    <source>
        <dbReference type="ARBA" id="ARBA00022576"/>
    </source>
</evidence>
<dbReference type="AlphaFoldDB" id="A0A2T9YMC7"/>
<evidence type="ECO:0000256" key="6">
    <source>
        <dbReference type="ARBA" id="ARBA00022605"/>
    </source>
</evidence>
<keyword evidence="6" id="KW-0028">Amino-acid biosynthesis</keyword>
<dbReference type="CDD" id="cd00609">
    <property type="entry name" value="AAT_like"/>
    <property type="match status" value="1"/>
</dbReference>
<comment type="pathway">
    <text evidence="2">Amino-acid biosynthesis; L-histidine biosynthesis; L-histidine from 5-phospho-alpha-D-ribose 1-diphosphate: step 7/9.</text>
</comment>
<dbReference type="InterPro" id="IPR015424">
    <property type="entry name" value="PyrdxlP-dep_Trfase"/>
</dbReference>
<accession>A0A2T9YMC7</accession>
<reference evidence="14 15" key="1">
    <citation type="journal article" date="2018" name="MBio">
        <title>Comparative Genomics Reveals the Core Gene Toolbox for the Fungus-Insect Symbiosis.</title>
        <authorList>
            <person name="Wang Y."/>
            <person name="Stata M."/>
            <person name="Wang W."/>
            <person name="Stajich J.E."/>
            <person name="White M.M."/>
            <person name="Moncalvo J.M."/>
        </authorList>
    </citation>
    <scope>NUCLEOTIDE SEQUENCE [LARGE SCALE GENOMIC DNA]</scope>
    <source>
        <strain evidence="14 15">SWE-8-4</strain>
    </source>
</reference>
<dbReference type="GO" id="GO:0030170">
    <property type="term" value="F:pyridoxal phosphate binding"/>
    <property type="evidence" value="ECO:0007669"/>
    <property type="project" value="InterPro"/>
</dbReference>
<evidence type="ECO:0000256" key="7">
    <source>
        <dbReference type="ARBA" id="ARBA00022679"/>
    </source>
</evidence>
<dbReference type="GO" id="GO:0004400">
    <property type="term" value="F:histidinol-phosphate transaminase activity"/>
    <property type="evidence" value="ECO:0007669"/>
    <property type="project" value="UniProtKB-EC"/>
</dbReference>
<dbReference type="PANTHER" id="PTHR42885">
    <property type="entry name" value="HISTIDINOL-PHOSPHATE AMINOTRANSFERASE-RELATED"/>
    <property type="match status" value="1"/>
</dbReference>
<dbReference type="OrthoDB" id="2015537at2759"/>
<dbReference type="Gene3D" id="3.40.640.10">
    <property type="entry name" value="Type I PLP-dependent aspartate aminotransferase-like (Major domain)"/>
    <property type="match status" value="1"/>
</dbReference>
<evidence type="ECO:0000256" key="3">
    <source>
        <dbReference type="ARBA" id="ARBA00008392"/>
    </source>
</evidence>
<evidence type="ECO:0000259" key="13">
    <source>
        <dbReference type="Pfam" id="PF00155"/>
    </source>
</evidence>
<comment type="catalytic activity">
    <reaction evidence="11">
        <text>L-histidinol phosphate + 2-oxoglutarate = 3-(imidazol-4-yl)-2-oxopropyl phosphate + L-glutamate</text>
        <dbReference type="Rhea" id="RHEA:23744"/>
        <dbReference type="ChEBI" id="CHEBI:16810"/>
        <dbReference type="ChEBI" id="CHEBI:29985"/>
        <dbReference type="ChEBI" id="CHEBI:57766"/>
        <dbReference type="ChEBI" id="CHEBI:57980"/>
        <dbReference type="EC" id="2.6.1.9"/>
    </reaction>
</comment>
<evidence type="ECO:0000256" key="1">
    <source>
        <dbReference type="ARBA" id="ARBA00001933"/>
    </source>
</evidence>
<dbReference type="NCBIfam" id="TIGR01141">
    <property type="entry name" value="hisC"/>
    <property type="match status" value="1"/>
</dbReference>
<evidence type="ECO:0000256" key="8">
    <source>
        <dbReference type="ARBA" id="ARBA00022898"/>
    </source>
</evidence>
<dbReference type="InterPro" id="IPR015422">
    <property type="entry name" value="PyrdxlP-dep_Trfase_small"/>
</dbReference>
<feature type="domain" description="Aminotransferase class I/classII large" evidence="13">
    <location>
        <begin position="79"/>
        <end position="384"/>
    </location>
</feature>
<evidence type="ECO:0000256" key="9">
    <source>
        <dbReference type="ARBA" id="ARBA00023102"/>
    </source>
</evidence>
<comment type="similarity">
    <text evidence="3 12">Belongs to the class-II pyridoxal-phosphate-dependent aminotransferase family.</text>
</comment>
<name>A0A2T9YMC7_9FUNG</name>
<evidence type="ECO:0000256" key="11">
    <source>
        <dbReference type="ARBA" id="ARBA00047481"/>
    </source>
</evidence>
<dbReference type="EC" id="2.6.1.9" evidence="4"/>
<evidence type="ECO:0000256" key="10">
    <source>
        <dbReference type="ARBA" id="ARBA00030262"/>
    </source>
</evidence>